<accession>A0A117PI34</accession>
<keyword evidence="2" id="KW-0238">DNA-binding</keyword>
<dbReference type="AlphaFoldDB" id="A0A117PI34"/>
<dbReference type="CDD" id="cd00093">
    <property type="entry name" value="HTH_XRE"/>
    <property type="match status" value="1"/>
</dbReference>
<dbReference type="OrthoDB" id="3462393at2"/>
<gene>
    <name evidence="2" type="ORF">AQI70_07600</name>
</gene>
<name>A0A117PI34_9ACTN</name>
<dbReference type="GO" id="GO:0003677">
    <property type="term" value="F:DNA binding"/>
    <property type="evidence" value="ECO:0007669"/>
    <property type="project" value="UniProtKB-KW"/>
</dbReference>
<dbReference type="InterPro" id="IPR010982">
    <property type="entry name" value="Lambda_DNA-bd_dom_sf"/>
</dbReference>
<comment type="caution">
    <text evidence="2">The sequence shown here is derived from an EMBL/GenBank/DDBJ whole genome shotgun (WGS) entry which is preliminary data.</text>
</comment>
<dbReference type="SUPFAM" id="SSF47413">
    <property type="entry name" value="lambda repressor-like DNA-binding domains"/>
    <property type="match status" value="1"/>
</dbReference>
<dbReference type="InterPro" id="IPR043917">
    <property type="entry name" value="DUF5753"/>
</dbReference>
<keyword evidence="3" id="KW-1185">Reference proteome</keyword>
<evidence type="ECO:0000259" key="1">
    <source>
        <dbReference type="PROSITE" id="PS50943"/>
    </source>
</evidence>
<evidence type="ECO:0000313" key="2">
    <source>
        <dbReference type="EMBL" id="KUM80033.1"/>
    </source>
</evidence>
<dbReference type="SMART" id="SM00530">
    <property type="entry name" value="HTH_XRE"/>
    <property type="match status" value="1"/>
</dbReference>
<dbReference type="EMBL" id="LMWJ01000004">
    <property type="protein sequence ID" value="KUM80033.1"/>
    <property type="molecule type" value="Genomic_DNA"/>
</dbReference>
<dbReference type="PROSITE" id="PS50943">
    <property type="entry name" value="HTH_CROC1"/>
    <property type="match status" value="1"/>
</dbReference>
<protein>
    <submittedName>
        <fullName evidence="2">DNA-binding protein</fullName>
    </submittedName>
</protein>
<dbReference type="Pfam" id="PF13560">
    <property type="entry name" value="HTH_31"/>
    <property type="match status" value="1"/>
</dbReference>
<dbReference type="InterPro" id="IPR001387">
    <property type="entry name" value="Cro/C1-type_HTH"/>
</dbReference>
<dbReference type="RefSeq" id="WP_062145767.1">
    <property type="nucleotide sequence ID" value="NZ_KQ947985.1"/>
</dbReference>
<proteinExistence type="predicted"/>
<reference evidence="2 3" key="1">
    <citation type="submission" date="2015-10" db="EMBL/GenBank/DDBJ databases">
        <title>Draft genome sequence of Streptomyces curacoi DSM 40107, type strain for the species Streptomyces curacoi.</title>
        <authorList>
            <person name="Ruckert C."/>
            <person name="Winkler A."/>
            <person name="Kalinowski J."/>
            <person name="Kampfer P."/>
            <person name="Glaeser S."/>
        </authorList>
    </citation>
    <scope>NUCLEOTIDE SEQUENCE [LARGE SCALE GENOMIC DNA]</scope>
    <source>
        <strain evidence="2 3">DSM 40107</strain>
    </source>
</reference>
<sequence length="283" mass="31588">MTMRSQPTARQVRLGSELRKLREAAGKPAKEVAALLGSSSAHMSQIEAGSSAISEERLRRLAAHCACTDQELIDALVAIATDRTRGWWDEYRGVLPQVNLDVAEAEHHATFLQEVVITHVPGLLQTPDYARAVFGYMRPELPESELAPRVEHRMRRRAVIEGDSPTPYETIVHEFALRIRVADRQTSLAQLRLILDQIERGHVTVRVIPTDQDGFAGADASMVYMGGPVPQLDTGLRDAPIGIMFIDAEAQLKRLRTLFRKVEKASLDPTASRDFIHRITKEL</sequence>
<dbReference type="Proteomes" id="UP000054024">
    <property type="component" value="Unassembled WGS sequence"/>
</dbReference>
<dbReference type="STRING" id="146536.AQI70_07600"/>
<organism evidence="2 3">
    <name type="scientific">Streptomyces curacoi</name>
    <dbReference type="NCBI Taxonomy" id="146536"/>
    <lineage>
        <taxon>Bacteria</taxon>
        <taxon>Bacillati</taxon>
        <taxon>Actinomycetota</taxon>
        <taxon>Actinomycetes</taxon>
        <taxon>Kitasatosporales</taxon>
        <taxon>Streptomycetaceae</taxon>
        <taxon>Streptomyces</taxon>
    </lineage>
</organism>
<dbReference type="Gene3D" id="1.10.260.40">
    <property type="entry name" value="lambda repressor-like DNA-binding domains"/>
    <property type="match status" value="1"/>
</dbReference>
<feature type="domain" description="HTH cro/C1-type" evidence="1">
    <location>
        <begin position="18"/>
        <end position="72"/>
    </location>
</feature>
<dbReference type="Pfam" id="PF19054">
    <property type="entry name" value="DUF5753"/>
    <property type="match status" value="1"/>
</dbReference>
<evidence type="ECO:0000313" key="3">
    <source>
        <dbReference type="Proteomes" id="UP000054024"/>
    </source>
</evidence>